<evidence type="ECO:0000256" key="1">
    <source>
        <dbReference type="SAM" id="MobiDB-lite"/>
    </source>
</evidence>
<dbReference type="RefSeq" id="WP_078931967.1">
    <property type="nucleotide sequence ID" value="NZ_FUWG01000002.1"/>
</dbReference>
<gene>
    <name evidence="3" type="ORF">SAMN02745149_00038</name>
</gene>
<organism evidence="3 4">
    <name type="scientific">Treponema porcinum</name>
    <dbReference type="NCBI Taxonomy" id="261392"/>
    <lineage>
        <taxon>Bacteria</taxon>
        <taxon>Pseudomonadati</taxon>
        <taxon>Spirochaetota</taxon>
        <taxon>Spirochaetia</taxon>
        <taxon>Spirochaetales</taxon>
        <taxon>Treponemataceae</taxon>
        <taxon>Treponema</taxon>
    </lineage>
</organism>
<reference evidence="3 4" key="1">
    <citation type="submission" date="2017-02" db="EMBL/GenBank/DDBJ databases">
        <authorList>
            <person name="Peterson S.W."/>
        </authorList>
    </citation>
    <scope>NUCLEOTIDE SEQUENCE [LARGE SCALE GENOMIC DNA]</scope>
    <source>
        <strain evidence="3 4">ATCC BAA-908</strain>
    </source>
</reference>
<protein>
    <submittedName>
        <fullName evidence="3">Negative regulator of flagellin synthesis FlgM</fullName>
    </submittedName>
</protein>
<name>A0A1T4JHJ3_TREPO</name>
<evidence type="ECO:0000259" key="2">
    <source>
        <dbReference type="Pfam" id="PF04316"/>
    </source>
</evidence>
<dbReference type="EMBL" id="FUWG01000002">
    <property type="protein sequence ID" value="SJZ29537.1"/>
    <property type="molecule type" value="Genomic_DNA"/>
</dbReference>
<dbReference type="InterPro" id="IPR031316">
    <property type="entry name" value="FlgM_C"/>
</dbReference>
<feature type="domain" description="Anti-sigma-28 factor FlgM C-terminal" evidence="2">
    <location>
        <begin position="32"/>
        <end position="89"/>
    </location>
</feature>
<dbReference type="Proteomes" id="UP000190423">
    <property type="component" value="Unassembled WGS sequence"/>
</dbReference>
<evidence type="ECO:0000313" key="4">
    <source>
        <dbReference type="Proteomes" id="UP000190423"/>
    </source>
</evidence>
<dbReference type="Pfam" id="PF04316">
    <property type="entry name" value="FlgM"/>
    <property type="match status" value="1"/>
</dbReference>
<accession>A0A1T4JHJ3</accession>
<feature type="compositionally biased region" description="Polar residues" evidence="1">
    <location>
        <begin position="11"/>
        <end position="24"/>
    </location>
</feature>
<keyword evidence="3" id="KW-0282">Flagellum</keyword>
<dbReference type="OrthoDB" id="361428at2"/>
<keyword evidence="4" id="KW-1185">Reference proteome</keyword>
<dbReference type="InterPro" id="IPR035890">
    <property type="entry name" value="Anti-sigma-28_factor_FlgM_sf"/>
</dbReference>
<proteinExistence type="predicted"/>
<feature type="region of interest" description="Disordered" evidence="1">
    <location>
        <begin position="1"/>
        <end position="35"/>
    </location>
</feature>
<keyword evidence="3" id="KW-0966">Cell projection</keyword>
<sequence length="95" mass="10285">MMIDKIGGINPLNNVQNTRRSNGAAQVRSDADSISVSNEAKEKAAVYYMNQVAAETPDVRADRIAEVKAKLQNPNYLNDSVIASAADKLMQSFGL</sequence>
<dbReference type="SUPFAM" id="SSF101498">
    <property type="entry name" value="Anti-sigma factor FlgM"/>
    <property type="match status" value="1"/>
</dbReference>
<dbReference type="STRING" id="261392.SAMN02745149_00038"/>
<evidence type="ECO:0000313" key="3">
    <source>
        <dbReference type="EMBL" id="SJZ29537.1"/>
    </source>
</evidence>
<dbReference type="AlphaFoldDB" id="A0A1T4JHJ3"/>
<keyword evidence="3" id="KW-0969">Cilium</keyword>
<dbReference type="GeneID" id="78315362"/>